<dbReference type="RefSeq" id="WP_377051253.1">
    <property type="nucleotide sequence ID" value="NZ_JBHLVZ010000036.1"/>
</dbReference>
<evidence type="ECO:0000313" key="3">
    <source>
        <dbReference type="EMBL" id="MFC0386615.1"/>
    </source>
</evidence>
<accession>A0ABV6ISM3</accession>
<evidence type="ECO:0000256" key="1">
    <source>
        <dbReference type="SAM" id="MobiDB-lite"/>
    </source>
</evidence>
<reference evidence="3 4" key="1">
    <citation type="submission" date="2024-09" db="EMBL/GenBank/DDBJ databases">
        <authorList>
            <person name="Sun Q."/>
            <person name="Mori K."/>
        </authorList>
    </citation>
    <scope>NUCLEOTIDE SEQUENCE [LARGE SCALE GENOMIC DNA]</scope>
    <source>
        <strain evidence="3 4">CCM 7468</strain>
    </source>
</reference>
<dbReference type="InterPro" id="IPR019301">
    <property type="entry name" value="Flagellar_prot_FlgJ_N"/>
</dbReference>
<name>A0ABV6ISM3_9PROT</name>
<sequence length="115" mass="11932">MTSSVIPQAPQASRSERPLSTPQGTTPKAQLRASQDFEAQMLGALLQPMFDTLPTNGPFGGGSAEAQWRPMLVENFGRAMARAGGVGIGGAVLAQMQRLQAQASQHASPAPEGSS</sequence>
<organism evidence="3 4">
    <name type="scientific">Muricoccus vinaceus</name>
    <dbReference type="NCBI Taxonomy" id="424704"/>
    <lineage>
        <taxon>Bacteria</taxon>
        <taxon>Pseudomonadati</taxon>
        <taxon>Pseudomonadota</taxon>
        <taxon>Alphaproteobacteria</taxon>
        <taxon>Acetobacterales</taxon>
        <taxon>Roseomonadaceae</taxon>
        <taxon>Muricoccus</taxon>
    </lineage>
</organism>
<dbReference type="EMBL" id="JBHLVZ010000036">
    <property type="protein sequence ID" value="MFC0386615.1"/>
    <property type="molecule type" value="Genomic_DNA"/>
</dbReference>
<feature type="compositionally biased region" description="Polar residues" evidence="1">
    <location>
        <begin position="1"/>
        <end position="28"/>
    </location>
</feature>
<dbReference type="Proteomes" id="UP001589789">
    <property type="component" value="Unassembled WGS sequence"/>
</dbReference>
<evidence type="ECO:0000313" key="4">
    <source>
        <dbReference type="Proteomes" id="UP001589789"/>
    </source>
</evidence>
<comment type="caution">
    <text evidence="3">The sequence shown here is derived from an EMBL/GenBank/DDBJ whole genome shotgun (WGS) entry which is preliminary data.</text>
</comment>
<dbReference type="Pfam" id="PF10135">
    <property type="entry name" value="Rod-binding"/>
    <property type="match status" value="1"/>
</dbReference>
<feature type="domain" description="Flagellar protein FlgJ N-terminal" evidence="2">
    <location>
        <begin position="48"/>
        <end position="95"/>
    </location>
</feature>
<proteinExistence type="predicted"/>
<feature type="region of interest" description="Disordered" evidence="1">
    <location>
        <begin position="1"/>
        <end position="30"/>
    </location>
</feature>
<protein>
    <submittedName>
        <fullName evidence="3">Rod-binding protein</fullName>
    </submittedName>
</protein>
<evidence type="ECO:0000259" key="2">
    <source>
        <dbReference type="Pfam" id="PF10135"/>
    </source>
</evidence>
<gene>
    <name evidence="3" type="ORF">ACFFIC_13820</name>
</gene>
<keyword evidence="4" id="KW-1185">Reference proteome</keyword>